<dbReference type="AlphaFoldDB" id="A0A8C0BIP5"/>
<dbReference type="Ensembl" id="ENSBJAT00000018308.1">
    <property type="protein sequence ID" value="ENSBJAP00000017823.1"/>
    <property type="gene ID" value="ENSBJAG00000011730.1"/>
</dbReference>
<dbReference type="Proteomes" id="UP000694555">
    <property type="component" value="Unplaced"/>
</dbReference>
<accession>A0A8C0BIP5</accession>
<reference evidence="1" key="2">
    <citation type="submission" date="2025-09" db="UniProtKB">
        <authorList>
            <consortium name="Ensembl"/>
        </authorList>
    </citation>
    <scope>IDENTIFICATION</scope>
</reference>
<keyword evidence="2" id="KW-1185">Reference proteome</keyword>
<name>A0A8C0BIP5_9AVES</name>
<evidence type="ECO:0000313" key="2">
    <source>
        <dbReference type="Proteomes" id="UP000694555"/>
    </source>
</evidence>
<proteinExistence type="predicted"/>
<protein>
    <submittedName>
        <fullName evidence="1">Uncharacterized protein</fullName>
    </submittedName>
</protein>
<reference evidence="1" key="1">
    <citation type="submission" date="2025-08" db="UniProtKB">
        <authorList>
            <consortium name="Ensembl"/>
        </authorList>
    </citation>
    <scope>IDENTIFICATION</scope>
</reference>
<organism evidence="1 2">
    <name type="scientific">Buteo japonicus</name>
    <dbReference type="NCBI Taxonomy" id="224669"/>
    <lineage>
        <taxon>Eukaryota</taxon>
        <taxon>Metazoa</taxon>
        <taxon>Chordata</taxon>
        <taxon>Craniata</taxon>
        <taxon>Vertebrata</taxon>
        <taxon>Euteleostomi</taxon>
        <taxon>Archelosauria</taxon>
        <taxon>Archosauria</taxon>
        <taxon>Dinosauria</taxon>
        <taxon>Saurischia</taxon>
        <taxon>Theropoda</taxon>
        <taxon>Coelurosauria</taxon>
        <taxon>Aves</taxon>
        <taxon>Neognathae</taxon>
        <taxon>Neoaves</taxon>
        <taxon>Telluraves</taxon>
        <taxon>Accipitrimorphae</taxon>
        <taxon>Accipitriformes</taxon>
        <taxon>Accipitridae</taxon>
        <taxon>Accipitrinae</taxon>
        <taxon>Buteo</taxon>
    </lineage>
</organism>
<sequence>MGVRDNLPSCPHIPDKDFSSCQPILDAAPVSSVPQFTLSHRRLVPCILPARSGASALGSSGAAHRGGLGPAGEPRRAASPLCPWGLAGPAEPVQECRAGRVWHLGTGGPCGGGSRGGSSPRQWDGVSGAGQVKFLVMGCQGPKAETRWSDPILLRRVNSHFTSPTASSLPGCGTTHPLLCPLPRSRTSLVPCLPGPPISATKRRTCGG</sequence>
<evidence type="ECO:0000313" key="1">
    <source>
        <dbReference type="Ensembl" id="ENSBJAP00000017823.1"/>
    </source>
</evidence>